<dbReference type="GO" id="GO:0071897">
    <property type="term" value="P:DNA biosynthetic process"/>
    <property type="evidence" value="ECO:0007669"/>
    <property type="project" value="UniProtKB-ARBA"/>
</dbReference>
<protein>
    <submittedName>
        <fullName evidence="2">Uncharacterized protein</fullName>
    </submittedName>
</protein>
<accession>A0A151I2I5</accession>
<dbReference type="EMBL" id="KQ976536">
    <property type="protein sequence ID" value="KYM81447.1"/>
    <property type="molecule type" value="Genomic_DNA"/>
</dbReference>
<dbReference type="Proteomes" id="UP000078540">
    <property type="component" value="Unassembled WGS sequence"/>
</dbReference>
<dbReference type="InterPro" id="IPR043502">
    <property type="entry name" value="DNA/RNA_pol_sf"/>
</dbReference>
<evidence type="ECO:0000256" key="1">
    <source>
        <dbReference type="SAM" id="MobiDB-lite"/>
    </source>
</evidence>
<dbReference type="STRING" id="520822.A0A151I2I5"/>
<evidence type="ECO:0000313" key="3">
    <source>
        <dbReference type="Proteomes" id="UP000078540"/>
    </source>
</evidence>
<organism evidence="2 3">
    <name type="scientific">Atta colombica</name>
    <dbReference type="NCBI Taxonomy" id="520822"/>
    <lineage>
        <taxon>Eukaryota</taxon>
        <taxon>Metazoa</taxon>
        <taxon>Ecdysozoa</taxon>
        <taxon>Arthropoda</taxon>
        <taxon>Hexapoda</taxon>
        <taxon>Insecta</taxon>
        <taxon>Pterygota</taxon>
        <taxon>Neoptera</taxon>
        <taxon>Endopterygota</taxon>
        <taxon>Hymenoptera</taxon>
        <taxon>Apocrita</taxon>
        <taxon>Aculeata</taxon>
        <taxon>Formicoidea</taxon>
        <taxon>Formicidae</taxon>
        <taxon>Myrmicinae</taxon>
        <taxon>Atta</taxon>
    </lineage>
</organism>
<dbReference type="SUPFAM" id="SSF56672">
    <property type="entry name" value="DNA/RNA polymerases"/>
    <property type="match status" value="1"/>
</dbReference>
<reference evidence="2 3" key="1">
    <citation type="submission" date="2015-09" db="EMBL/GenBank/DDBJ databases">
        <title>Atta colombica WGS genome.</title>
        <authorList>
            <person name="Nygaard S."/>
            <person name="Hu H."/>
            <person name="Boomsma J."/>
            <person name="Zhang G."/>
        </authorList>
    </citation>
    <scope>NUCLEOTIDE SEQUENCE [LARGE SCALE GENOMIC DNA]</scope>
    <source>
        <strain evidence="2">Treedump-2</strain>
        <tissue evidence="2">Whole body</tissue>
    </source>
</reference>
<feature type="non-terminal residue" evidence="2">
    <location>
        <position position="1"/>
    </location>
</feature>
<proteinExistence type="predicted"/>
<name>A0A151I2I5_9HYME</name>
<dbReference type="AlphaFoldDB" id="A0A151I2I5"/>
<gene>
    <name evidence="2" type="ORF">ALC53_08095</name>
</gene>
<evidence type="ECO:0000313" key="2">
    <source>
        <dbReference type="EMBL" id="KYM81447.1"/>
    </source>
</evidence>
<feature type="compositionally biased region" description="Basic residues" evidence="1">
    <location>
        <begin position="199"/>
        <end position="218"/>
    </location>
</feature>
<sequence length="218" mass="25486">ASVDKLVSYLDKDKLKIVRSEFCKFNAEDFDFLTRKGIFIERNIQFRMRAKNDFEKNLYKLMNDAVFAVFFAENLIAVEMRKLEVKFDKPIYVGMCIFDISKVCLYEIHHEYMRVNGKKDTKKAKGVKNNIIARTITFDDYTWCLNEEIEMTQSCIRSKLHQVYISVTARDSVLSERAVAVAIWAAMKAKTKMGMDMKSKKKTMRKKATKKRILPTAK</sequence>
<feature type="region of interest" description="Disordered" evidence="1">
    <location>
        <begin position="196"/>
        <end position="218"/>
    </location>
</feature>
<keyword evidence="3" id="KW-1185">Reference proteome</keyword>